<evidence type="ECO:0000256" key="3">
    <source>
        <dbReference type="ARBA" id="ARBA00022898"/>
    </source>
</evidence>
<dbReference type="InterPro" id="IPR027278">
    <property type="entry name" value="ACCD_DCysDesulf"/>
</dbReference>
<comment type="caution">
    <text evidence="7">The sequence shown here is derived from an EMBL/GenBank/DDBJ whole genome shotgun (WGS) entry which is preliminary data.</text>
</comment>
<comment type="cofactor">
    <cofactor evidence="1">
        <name>pyridoxal 5'-phosphate</name>
        <dbReference type="ChEBI" id="CHEBI:597326"/>
    </cofactor>
</comment>
<name>A0A4R2R0Z6_9PSEU</name>
<keyword evidence="3 5" id="KW-0663">Pyridoxal phosphate</keyword>
<keyword evidence="8" id="KW-1185">Reference proteome</keyword>
<gene>
    <name evidence="7" type="ORF">EV191_105138</name>
</gene>
<feature type="modified residue" description="N6-(pyridoxal phosphate)lysine" evidence="5">
    <location>
        <position position="57"/>
    </location>
</feature>
<evidence type="ECO:0000259" key="6">
    <source>
        <dbReference type="Pfam" id="PF00291"/>
    </source>
</evidence>
<dbReference type="SUPFAM" id="SSF53686">
    <property type="entry name" value="Tryptophan synthase beta subunit-like PLP-dependent enzymes"/>
    <property type="match status" value="1"/>
</dbReference>
<proteinExistence type="inferred from homology"/>
<sequence length="303" mass="33218">MPSRTYPRTMATAPAPEPNIVLPSPLVELADERVSERDVRLYLKRDDLIHPELPGNKWRKLKYNLDAARDHGHTRLLTFGGAFSNHIRATAAAGHYFGFETVGIIRGAEHLPLNESLRYATGRGMTLTYLDRTTYRRKTEDDVLDALIQQHGPGYLIPEGGSNGPGVRGCAELPRELAIDFDLICCATGSGGTLAGIAAGLAGDQRALGFAVLKGGQFLADDVRLLQRAAFGTETDNWALEHGWHFGGYAKRKSELDWFIADFAARHGITLDWVYEAKMMYGIFDRLASGGFARGTTIVAVLS</sequence>
<dbReference type="AlphaFoldDB" id="A0A4R2R0Z6"/>
<evidence type="ECO:0000313" key="7">
    <source>
        <dbReference type="EMBL" id="TCP53075.1"/>
    </source>
</evidence>
<evidence type="ECO:0000256" key="2">
    <source>
        <dbReference type="ARBA" id="ARBA00008639"/>
    </source>
</evidence>
<comment type="similarity">
    <text evidence="2">Belongs to the ACC deaminase/D-cysteine desulfhydrase family.</text>
</comment>
<feature type="domain" description="Tryptophan synthase beta chain-like PALP" evidence="6">
    <location>
        <begin position="23"/>
        <end position="303"/>
    </location>
</feature>
<dbReference type="GO" id="GO:1901605">
    <property type="term" value="P:alpha-amino acid metabolic process"/>
    <property type="evidence" value="ECO:0007669"/>
    <property type="project" value="UniProtKB-ARBA"/>
</dbReference>
<dbReference type="InterPro" id="IPR036052">
    <property type="entry name" value="TrpB-like_PALP_sf"/>
</dbReference>
<organism evidence="7 8">
    <name type="scientific">Tamaricihabitans halophyticus</name>
    <dbReference type="NCBI Taxonomy" id="1262583"/>
    <lineage>
        <taxon>Bacteria</taxon>
        <taxon>Bacillati</taxon>
        <taxon>Actinomycetota</taxon>
        <taxon>Actinomycetes</taxon>
        <taxon>Pseudonocardiales</taxon>
        <taxon>Pseudonocardiaceae</taxon>
        <taxon>Tamaricihabitans</taxon>
    </lineage>
</organism>
<accession>A0A4R2R0Z6</accession>
<evidence type="ECO:0000313" key="8">
    <source>
        <dbReference type="Proteomes" id="UP000294911"/>
    </source>
</evidence>
<dbReference type="Gene3D" id="3.40.50.1100">
    <property type="match status" value="2"/>
</dbReference>
<dbReference type="InterPro" id="IPR001926">
    <property type="entry name" value="TrpB-like_PALP"/>
</dbReference>
<dbReference type="PIRSF" id="PIRSF006278">
    <property type="entry name" value="ACCD_DCysDesulf"/>
    <property type="match status" value="1"/>
</dbReference>
<protein>
    <submittedName>
        <fullName evidence="7">1-aminocyclopropane-1-carboxylate deaminase</fullName>
    </submittedName>
</protein>
<reference evidence="7 8" key="1">
    <citation type="submission" date="2019-03" db="EMBL/GenBank/DDBJ databases">
        <title>Genomic Encyclopedia of Type Strains, Phase IV (KMG-IV): sequencing the most valuable type-strain genomes for metagenomic binning, comparative biology and taxonomic classification.</title>
        <authorList>
            <person name="Goeker M."/>
        </authorList>
    </citation>
    <scope>NUCLEOTIDE SEQUENCE [LARGE SCALE GENOMIC DNA]</scope>
    <source>
        <strain evidence="7 8">DSM 45765</strain>
    </source>
</reference>
<dbReference type="Pfam" id="PF00291">
    <property type="entry name" value="PALP"/>
    <property type="match status" value="1"/>
</dbReference>
<dbReference type="EMBL" id="SLXQ01000005">
    <property type="protein sequence ID" value="TCP53075.1"/>
    <property type="molecule type" value="Genomic_DNA"/>
</dbReference>
<dbReference type="PANTHER" id="PTHR43780:SF2">
    <property type="entry name" value="1-AMINOCYCLOPROPANE-1-CARBOXYLATE DEAMINASE-RELATED"/>
    <property type="match status" value="1"/>
</dbReference>
<dbReference type="Proteomes" id="UP000294911">
    <property type="component" value="Unassembled WGS sequence"/>
</dbReference>
<evidence type="ECO:0000256" key="1">
    <source>
        <dbReference type="ARBA" id="ARBA00001933"/>
    </source>
</evidence>
<dbReference type="PANTHER" id="PTHR43780">
    <property type="entry name" value="1-AMINOCYCLOPROPANE-1-CARBOXYLATE DEAMINASE-RELATED"/>
    <property type="match status" value="1"/>
</dbReference>
<dbReference type="GO" id="GO:0019148">
    <property type="term" value="F:D-cysteine desulfhydrase activity"/>
    <property type="evidence" value="ECO:0007669"/>
    <property type="project" value="TreeGrafter"/>
</dbReference>
<feature type="active site" description="Nucleophile" evidence="4">
    <location>
        <position position="84"/>
    </location>
</feature>
<evidence type="ECO:0000256" key="5">
    <source>
        <dbReference type="PIRSR" id="PIRSR006278-2"/>
    </source>
</evidence>
<evidence type="ECO:0000256" key="4">
    <source>
        <dbReference type="PIRSR" id="PIRSR006278-1"/>
    </source>
</evidence>